<gene>
    <name evidence="9" type="ORF">NEMVEDRAFT_v1g212028</name>
</gene>
<dbReference type="OMA" id="YIFHIDE"/>
<sequence length="436" mass="50998">MGIRCRIFGIFKTLFALLVCYTLVINVYFHSSDRSVVDPFEMQKYLNQLSKKRIADKIRNHKPLERNPESFTCNDTHEPEEFIQVEDGLYVYSAFYDTRKKGETYVRIMALTKQTQQFALFCSLRPKVRPIQMTYYNFNENHRGSFGGGIFSSRVPENEPKPCRVYVFVDDELKISLPLHYTDDVAQKDFYGICTPLFNDKIELSRFVEFMELSQILGASYFVIYKDDTIGEDVNTGLNYYQDLGLVSVLPWKLPRFQGSLWQHAEILFMNDCMYRSIGKVKFVSFNRASDFIVPTYNHTMVDFLRSSHTWVYCGYCIGAVYFENRRSSYGSGIKLMTQRSKKRSRQASRYQGHCIVQPDKIFEVGFHHVSKPNEERYVVKAMTPLEALVYKFTKCVQGETLDILCIAMMEDRTMGRYEVELRTAYEDNIVQINSR</sequence>
<evidence type="ECO:0000256" key="2">
    <source>
        <dbReference type="ARBA" id="ARBA00007647"/>
    </source>
</evidence>
<keyword evidence="10" id="KW-1185">Reference proteome</keyword>
<dbReference type="GO" id="GO:0016020">
    <property type="term" value="C:membrane"/>
    <property type="evidence" value="ECO:0007669"/>
    <property type="project" value="UniProtKB-SubCell"/>
</dbReference>
<proteinExistence type="inferred from homology"/>
<protein>
    <recommendedName>
        <fullName evidence="8">Glycosyltransferase family 92 protein</fullName>
        <ecNumber evidence="8">2.4.1.-</ecNumber>
    </recommendedName>
</protein>
<evidence type="ECO:0000256" key="6">
    <source>
        <dbReference type="ARBA" id="ARBA00022989"/>
    </source>
</evidence>
<dbReference type="EC" id="2.4.1.-" evidence="8"/>
<dbReference type="InterPro" id="IPR008166">
    <property type="entry name" value="Glyco_transf_92"/>
</dbReference>
<comment type="similarity">
    <text evidence="2 8">Belongs to the glycosyltransferase 92 family.</text>
</comment>
<dbReference type="PANTHER" id="PTHR21461">
    <property type="entry name" value="GLYCOSYLTRANSFERASE FAMILY 92 PROTEIN"/>
    <property type="match status" value="1"/>
</dbReference>
<dbReference type="GO" id="GO:0005737">
    <property type="term" value="C:cytoplasm"/>
    <property type="evidence" value="ECO:0000318"/>
    <property type="project" value="GO_Central"/>
</dbReference>
<evidence type="ECO:0000256" key="3">
    <source>
        <dbReference type="ARBA" id="ARBA00022676"/>
    </source>
</evidence>
<dbReference type="AlphaFoldDB" id="A7SGP6"/>
<evidence type="ECO:0000256" key="4">
    <source>
        <dbReference type="ARBA" id="ARBA00022679"/>
    </source>
</evidence>
<keyword evidence="5 8" id="KW-0812">Transmembrane</keyword>
<dbReference type="Proteomes" id="UP000001593">
    <property type="component" value="Unassembled WGS sequence"/>
</dbReference>
<feature type="transmembrane region" description="Helical" evidence="8">
    <location>
        <begin position="7"/>
        <end position="29"/>
    </location>
</feature>
<dbReference type="GO" id="GO:0016757">
    <property type="term" value="F:glycosyltransferase activity"/>
    <property type="evidence" value="ECO:0000318"/>
    <property type="project" value="GO_Central"/>
</dbReference>
<evidence type="ECO:0000313" key="9">
    <source>
        <dbReference type="EMBL" id="EDO37127.1"/>
    </source>
</evidence>
<keyword evidence="4 8" id="KW-0808">Transferase</keyword>
<evidence type="ECO:0000313" key="10">
    <source>
        <dbReference type="Proteomes" id="UP000001593"/>
    </source>
</evidence>
<dbReference type="HOGENOM" id="CLU_628995_0_0_1"/>
<evidence type="ECO:0000256" key="5">
    <source>
        <dbReference type="ARBA" id="ARBA00022692"/>
    </source>
</evidence>
<dbReference type="KEGG" id="nve:5508600"/>
<keyword evidence="6 8" id="KW-1133">Transmembrane helix</keyword>
<dbReference type="EMBL" id="DS469654">
    <property type="protein sequence ID" value="EDO37127.1"/>
    <property type="molecule type" value="Genomic_DNA"/>
</dbReference>
<organism evidence="9 10">
    <name type="scientific">Nematostella vectensis</name>
    <name type="common">Starlet sea anemone</name>
    <dbReference type="NCBI Taxonomy" id="45351"/>
    <lineage>
        <taxon>Eukaryota</taxon>
        <taxon>Metazoa</taxon>
        <taxon>Cnidaria</taxon>
        <taxon>Anthozoa</taxon>
        <taxon>Hexacorallia</taxon>
        <taxon>Actiniaria</taxon>
        <taxon>Edwardsiidae</taxon>
        <taxon>Nematostella</taxon>
    </lineage>
</organism>
<evidence type="ECO:0000256" key="1">
    <source>
        <dbReference type="ARBA" id="ARBA00004167"/>
    </source>
</evidence>
<dbReference type="PhylomeDB" id="A7SGP6"/>
<comment type="subcellular location">
    <subcellularLocation>
        <location evidence="1">Membrane</location>
        <topology evidence="1">Single-pass membrane protein</topology>
    </subcellularLocation>
</comment>
<evidence type="ECO:0000256" key="7">
    <source>
        <dbReference type="ARBA" id="ARBA00023136"/>
    </source>
</evidence>
<reference evidence="9 10" key="1">
    <citation type="journal article" date="2007" name="Science">
        <title>Sea anemone genome reveals ancestral eumetazoan gene repertoire and genomic organization.</title>
        <authorList>
            <person name="Putnam N.H."/>
            <person name="Srivastava M."/>
            <person name="Hellsten U."/>
            <person name="Dirks B."/>
            <person name="Chapman J."/>
            <person name="Salamov A."/>
            <person name="Terry A."/>
            <person name="Shapiro H."/>
            <person name="Lindquist E."/>
            <person name="Kapitonov V.V."/>
            <person name="Jurka J."/>
            <person name="Genikhovich G."/>
            <person name="Grigoriev I.V."/>
            <person name="Lucas S.M."/>
            <person name="Steele R.E."/>
            <person name="Finnerty J.R."/>
            <person name="Technau U."/>
            <person name="Martindale M.Q."/>
            <person name="Rokhsar D.S."/>
        </authorList>
    </citation>
    <scope>NUCLEOTIDE SEQUENCE [LARGE SCALE GENOMIC DNA]</scope>
    <source>
        <strain evidence="10">CH2 X CH6</strain>
    </source>
</reference>
<accession>A7SGP6</accession>
<name>A7SGP6_NEMVE</name>
<dbReference type="OrthoDB" id="2526284at2759"/>
<dbReference type="CAZy" id="GT92">
    <property type="family name" value="Glycosyltransferase Family 92"/>
</dbReference>
<keyword evidence="3 8" id="KW-0328">Glycosyltransferase</keyword>
<dbReference type="Pfam" id="PF01697">
    <property type="entry name" value="Glyco_transf_92"/>
    <property type="match status" value="1"/>
</dbReference>
<dbReference type="PANTHER" id="PTHR21461:SF69">
    <property type="entry name" value="GLYCOSYLTRANSFERASE FAMILY 92 PROTEIN"/>
    <property type="match status" value="1"/>
</dbReference>
<evidence type="ECO:0000256" key="8">
    <source>
        <dbReference type="RuleBase" id="RU366017"/>
    </source>
</evidence>
<dbReference type="InParanoid" id="A7SGP6"/>
<keyword evidence="7 8" id="KW-0472">Membrane</keyword>